<gene>
    <name evidence="3" type="ORF">CC86DRAFT_372496</name>
</gene>
<name>A0A6A6ZR72_9PLEO</name>
<dbReference type="Proteomes" id="UP000799424">
    <property type="component" value="Unassembled WGS sequence"/>
</dbReference>
<feature type="domain" description="RRM" evidence="2">
    <location>
        <begin position="10"/>
        <end position="89"/>
    </location>
</feature>
<accession>A0A6A6ZR72</accession>
<dbReference type="InterPro" id="IPR012677">
    <property type="entry name" value="Nucleotide-bd_a/b_plait_sf"/>
</dbReference>
<sequence length="252" mass="29110">MSVPLEYYSRCVWVRDLAVFAIEEDIRELFVESGFTVDRVWINYNSMTGHNPGQCIVMLACTSEVEPAMVTLHDAYLFNRRIRIQRLTGYDPDLAYSIGIERGWFASEDLSIWQARLREPVTTYPSDIFAALRESRRVTVENLPRPQGIWNLIYSQLYHFLHEYNVQGTGGFFKYPPLVPWLSGFAMAFDFPTKSEANETIQLYQGRLIGGRPIQLSISKPPLKYIVPWDSGRGGGHNALRDRKSIEFLYRL</sequence>
<dbReference type="OrthoDB" id="3808060at2759"/>
<dbReference type="GO" id="GO:0003723">
    <property type="term" value="F:RNA binding"/>
    <property type="evidence" value="ECO:0007669"/>
    <property type="project" value="UniProtKB-UniRule"/>
</dbReference>
<dbReference type="AlphaFoldDB" id="A0A6A6ZR72"/>
<keyword evidence="1" id="KW-0694">RNA-binding</keyword>
<keyword evidence="4" id="KW-1185">Reference proteome</keyword>
<evidence type="ECO:0000259" key="2">
    <source>
        <dbReference type="PROSITE" id="PS50102"/>
    </source>
</evidence>
<dbReference type="SUPFAM" id="SSF54928">
    <property type="entry name" value="RNA-binding domain, RBD"/>
    <property type="match status" value="1"/>
</dbReference>
<dbReference type="CDD" id="cd00590">
    <property type="entry name" value="RRM_SF"/>
    <property type="match status" value="1"/>
</dbReference>
<evidence type="ECO:0000313" key="4">
    <source>
        <dbReference type="Proteomes" id="UP000799424"/>
    </source>
</evidence>
<evidence type="ECO:0000313" key="3">
    <source>
        <dbReference type="EMBL" id="KAF2823562.1"/>
    </source>
</evidence>
<organism evidence="3 4">
    <name type="scientific">Ophiobolus disseminans</name>
    <dbReference type="NCBI Taxonomy" id="1469910"/>
    <lineage>
        <taxon>Eukaryota</taxon>
        <taxon>Fungi</taxon>
        <taxon>Dikarya</taxon>
        <taxon>Ascomycota</taxon>
        <taxon>Pezizomycotina</taxon>
        <taxon>Dothideomycetes</taxon>
        <taxon>Pleosporomycetidae</taxon>
        <taxon>Pleosporales</taxon>
        <taxon>Pleosporineae</taxon>
        <taxon>Phaeosphaeriaceae</taxon>
        <taxon>Ophiobolus</taxon>
    </lineage>
</organism>
<dbReference type="InterPro" id="IPR000504">
    <property type="entry name" value="RRM_dom"/>
</dbReference>
<protein>
    <recommendedName>
        <fullName evidence="2">RRM domain-containing protein</fullName>
    </recommendedName>
</protein>
<evidence type="ECO:0000256" key="1">
    <source>
        <dbReference type="PROSITE-ProRule" id="PRU00176"/>
    </source>
</evidence>
<dbReference type="InterPro" id="IPR035979">
    <property type="entry name" value="RBD_domain_sf"/>
</dbReference>
<reference evidence="3" key="1">
    <citation type="journal article" date="2020" name="Stud. Mycol.">
        <title>101 Dothideomycetes genomes: a test case for predicting lifestyles and emergence of pathogens.</title>
        <authorList>
            <person name="Haridas S."/>
            <person name="Albert R."/>
            <person name="Binder M."/>
            <person name="Bloem J."/>
            <person name="Labutti K."/>
            <person name="Salamov A."/>
            <person name="Andreopoulos B."/>
            <person name="Baker S."/>
            <person name="Barry K."/>
            <person name="Bills G."/>
            <person name="Bluhm B."/>
            <person name="Cannon C."/>
            <person name="Castanera R."/>
            <person name="Culley D."/>
            <person name="Daum C."/>
            <person name="Ezra D."/>
            <person name="Gonzalez J."/>
            <person name="Henrissat B."/>
            <person name="Kuo A."/>
            <person name="Liang C."/>
            <person name="Lipzen A."/>
            <person name="Lutzoni F."/>
            <person name="Magnuson J."/>
            <person name="Mondo S."/>
            <person name="Nolan M."/>
            <person name="Ohm R."/>
            <person name="Pangilinan J."/>
            <person name="Park H.-J."/>
            <person name="Ramirez L."/>
            <person name="Alfaro M."/>
            <person name="Sun H."/>
            <person name="Tritt A."/>
            <person name="Yoshinaga Y."/>
            <person name="Zwiers L.-H."/>
            <person name="Turgeon B."/>
            <person name="Goodwin S."/>
            <person name="Spatafora J."/>
            <person name="Crous P."/>
            <person name="Grigoriev I."/>
        </authorList>
    </citation>
    <scope>NUCLEOTIDE SEQUENCE</scope>
    <source>
        <strain evidence="3">CBS 113818</strain>
    </source>
</reference>
<proteinExistence type="predicted"/>
<dbReference type="PROSITE" id="PS50102">
    <property type="entry name" value="RRM"/>
    <property type="match status" value="1"/>
</dbReference>
<dbReference type="SMART" id="SM00360">
    <property type="entry name" value="RRM"/>
    <property type="match status" value="1"/>
</dbReference>
<dbReference type="Gene3D" id="3.30.70.330">
    <property type="match status" value="1"/>
</dbReference>
<dbReference type="EMBL" id="MU006232">
    <property type="protein sequence ID" value="KAF2823562.1"/>
    <property type="molecule type" value="Genomic_DNA"/>
</dbReference>